<gene>
    <name evidence="1" type="ORF">ORAREDHAP_LOCUS9862</name>
</gene>
<dbReference type="AlphaFoldDB" id="A0A6J5W888"/>
<dbReference type="Proteomes" id="UP000507245">
    <property type="component" value="Unassembled WGS sequence"/>
</dbReference>
<evidence type="ECO:0000313" key="1">
    <source>
        <dbReference type="EMBL" id="CAB4297830.1"/>
    </source>
</evidence>
<evidence type="ECO:0000313" key="2">
    <source>
        <dbReference type="Proteomes" id="UP000507245"/>
    </source>
</evidence>
<name>A0A6J5W888_PRUAR</name>
<protein>
    <submittedName>
        <fullName evidence="1">Uncharacterized protein</fullName>
    </submittedName>
</protein>
<accession>A0A6J5W888</accession>
<keyword evidence="2" id="KW-1185">Reference proteome</keyword>
<proteinExistence type="predicted"/>
<organism evidence="1 2">
    <name type="scientific">Prunus armeniaca</name>
    <name type="common">Apricot</name>
    <name type="synonym">Armeniaca vulgaris</name>
    <dbReference type="NCBI Taxonomy" id="36596"/>
    <lineage>
        <taxon>Eukaryota</taxon>
        <taxon>Viridiplantae</taxon>
        <taxon>Streptophyta</taxon>
        <taxon>Embryophyta</taxon>
        <taxon>Tracheophyta</taxon>
        <taxon>Spermatophyta</taxon>
        <taxon>Magnoliopsida</taxon>
        <taxon>eudicotyledons</taxon>
        <taxon>Gunneridae</taxon>
        <taxon>Pentapetalae</taxon>
        <taxon>rosids</taxon>
        <taxon>fabids</taxon>
        <taxon>Rosales</taxon>
        <taxon>Rosaceae</taxon>
        <taxon>Amygdaloideae</taxon>
        <taxon>Amygdaleae</taxon>
        <taxon>Prunus</taxon>
    </lineage>
</organism>
<reference evidence="2" key="1">
    <citation type="journal article" date="2020" name="Genome Biol.">
        <title>Gamete binning: chromosome-level and haplotype-resolved genome assembly enabled by high-throughput single-cell sequencing of gamete genomes.</title>
        <authorList>
            <person name="Campoy J.A."/>
            <person name="Sun H."/>
            <person name="Goel M."/>
            <person name="Jiao W.-B."/>
            <person name="Folz-Donahue K."/>
            <person name="Wang N."/>
            <person name="Rubio M."/>
            <person name="Liu C."/>
            <person name="Kukat C."/>
            <person name="Ruiz D."/>
            <person name="Huettel B."/>
            <person name="Schneeberger K."/>
        </authorList>
    </citation>
    <scope>NUCLEOTIDE SEQUENCE [LARGE SCALE GENOMIC DNA]</scope>
    <source>
        <strain evidence="2">cv. Rojo Pasion</strain>
    </source>
</reference>
<dbReference type="EMBL" id="CAEKKB010000001">
    <property type="protein sequence ID" value="CAB4297830.1"/>
    <property type="molecule type" value="Genomic_DNA"/>
</dbReference>
<sequence length="77" mass="8764">MRFGSMTQDQKFLGSLLDTLEKRTPLQGMKFMGCVLAVQCGHSRAWNSWVVYRLYNVDIPGAQLAQEFYGETLLYGP</sequence>